<reference evidence="2" key="1">
    <citation type="journal article" date="2019" name="Int. J. Syst. Evol. Microbiol.">
        <title>The Global Catalogue of Microorganisms (GCM) 10K type strain sequencing project: providing services to taxonomists for standard genome sequencing and annotation.</title>
        <authorList>
            <consortium name="The Broad Institute Genomics Platform"/>
            <consortium name="The Broad Institute Genome Sequencing Center for Infectious Disease"/>
            <person name="Wu L."/>
            <person name="Ma J."/>
        </authorList>
    </citation>
    <scope>NUCLEOTIDE SEQUENCE [LARGE SCALE GENOMIC DNA]</scope>
    <source>
        <strain evidence="2">KCTC 33522</strain>
    </source>
</reference>
<proteinExistence type="predicted"/>
<gene>
    <name evidence="1" type="ORF">ACFSY7_15415</name>
</gene>
<dbReference type="Proteomes" id="UP001597568">
    <property type="component" value="Unassembled WGS sequence"/>
</dbReference>
<dbReference type="EMBL" id="JBHUOR010000130">
    <property type="protein sequence ID" value="MFD2869881.1"/>
    <property type="molecule type" value="Genomic_DNA"/>
</dbReference>
<keyword evidence="2" id="KW-1185">Reference proteome</keyword>
<dbReference type="RefSeq" id="WP_380148524.1">
    <property type="nucleotide sequence ID" value="NZ_JBHUOR010000130.1"/>
</dbReference>
<evidence type="ECO:0000313" key="2">
    <source>
        <dbReference type="Proteomes" id="UP001597568"/>
    </source>
</evidence>
<organism evidence="1 2">
    <name type="scientific">Kurthia populi</name>
    <dbReference type="NCBI Taxonomy" id="1562132"/>
    <lineage>
        <taxon>Bacteria</taxon>
        <taxon>Bacillati</taxon>
        <taxon>Bacillota</taxon>
        <taxon>Bacilli</taxon>
        <taxon>Bacillales</taxon>
        <taxon>Caryophanaceae</taxon>
        <taxon>Kurthia</taxon>
    </lineage>
</organism>
<protein>
    <submittedName>
        <fullName evidence="1">Terminase</fullName>
    </submittedName>
</protein>
<name>A0ABW5Y521_9BACL</name>
<evidence type="ECO:0000313" key="1">
    <source>
        <dbReference type="EMBL" id="MFD2869881.1"/>
    </source>
</evidence>
<accession>A0ABW5Y521</accession>
<comment type="caution">
    <text evidence="1">The sequence shown here is derived from an EMBL/GenBank/DDBJ whole genome shotgun (WGS) entry which is preliminary data.</text>
</comment>
<sequence>MDLDNIKEQLMSRIDQDDLLEVNKVERMIGFMNDLQKCDEKIEAEGISQITENGSQRFNKSHPLLNEKIKINGQLIALEKTINFISEGTAATDNDVEVSESDLI</sequence>